<dbReference type="PANTHER" id="PTHR34220:SF11">
    <property type="entry name" value="SENSOR PROTEIN KINASE HPTS"/>
    <property type="match status" value="1"/>
</dbReference>
<reference evidence="14" key="1">
    <citation type="submission" date="2020-10" db="EMBL/GenBank/DDBJ databases">
        <authorList>
            <person name="Gilroy R."/>
        </authorList>
    </citation>
    <scope>NUCLEOTIDE SEQUENCE</scope>
    <source>
        <strain evidence="14">ChiSjej3B21-11622</strain>
    </source>
</reference>
<keyword evidence="9 12" id="KW-1133">Transmembrane helix</keyword>
<evidence type="ECO:0000256" key="5">
    <source>
        <dbReference type="ARBA" id="ARBA00022692"/>
    </source>
</evidence>
<evidence type="ECO:0000256" key="11">
    <source>
        <dbReference type="ARBA" id="ARBA00023136"/>
    </source>
</evidence>
<dbReference type="PROSITE" id="PS50885">
    <property type="entry name" value="HAMP"/>
    <property type="match status" value="1"/>
</dbReference>
<proteinExistence type="predicted"/>
<dbReference type="Gene3D" id="6.10.340.10">
    <property type="match status" value="1"/>
</dbReference>
<gene>
    <name evidence="14" type="ORF">IAB26_15020</name>
</gene>
<keyword evidence="8" id="KW-0067">ATP-binding</keyword>
<evidence type="ECO:0000313" key="14">
    <source>
        <dbReference type="EMBL" id="HIQ97859.1"/>
    </source>
</evidence>
<evidence type="ECO:0000256" key="8">
    <source>
        <dbReference type="ARBA" id="ARBA00022840"/>
    </source>
</evidence>
<evidence type="ECO:0000256" key="12">
    <source>
        <dbReference type="SAM" id="Phobius"/>
    </source>
</evidence>
<sequence>MKIWRSIRFKYLLCLLAVSILPVLILFFYISNNNRNFYNSQVETASSSEVLRITTRINENYQDIRDLISSLIFSTYDDINCITSICEQEGIGKEITESQRLQNYRMFKYVCGNLLENASNADGVYLFCENGHVYSYMKNLYYGIEKHYQEDAWYQELTESSAVEVAGMAPLEQNVYGQGDSCFLAARKFQNVRGDTTAVLAVVCNDSFFEDISRGDNLPWGSSLIIDGNGDLVYGKAETDFLTEEQLAKTSGVEEGIIHMEDDMSRAFVYGTLDINDWKVVSAISFSSFYEFYMENSKMLYLLIALDLVFILAIVFWMERHSIRPIVRLSKAMETTAEQGLIFHNEYEGRKDEIGTLYAYYEKMIDRINRLIKEKYQNEIKTLKSRLRNLTSQINAHFIFNTLENISCLAQIEGNRQIVTMSKSLGDMLRYSMDFEGDVIRLEKEIYHIQQYLNIQEVRFGNEISLKLELEEGTRERKVMKFMLQPIVENAIEHGMAGKEFPWSIAIRSYCKDKELYIEVADNGVGMDADTLEKVRRRIYEPQEVEEELRCFNIGLVNIHERIQLIFSKDYGLSIDSKEHVGTTVTIHIPWI</sequence>
<dbReference type="InterPro" id="IPR003660">
    <property type="entry name" value="HAMP_dom"/>
</dbReference>
<dbReference type="GO" id="GO:0005524">
    <property type="term" value="F:ATP binding"/>
    <property type="evidence" value="ECO:0007669"/>
    <property type="project" value="UniProtKB-KW"/>
</dbReference>
<dbReference type="Gene3D" id="3.30.565.10">
    <property type="entry name" value="Histidine kinase-like ATPase, C-terminal domain"/>
    <property type="match status" value="1"/>
</dbReference>
<dbReference type="InterPro" id="IPR010559">
    <property type="entry name" value="Sig_transdc_His_kin_internal"/>
</dbReference>
<dbReference type="GO" id="GO:0005886">
    <property type="term" value="C:plasma membrane"/>
    <property type="evidence" value="ECO:0007669"/>
    <property type="project" value="UniProtKB-SubCell"/>
</dbReference>
<keyword evidence="3" id="KW-0597">Phosphoprotein</keyword>
<evidence type="ECO:0000256" key="3">
    <source>
        <dbReference type="ARBA" id="ARBA00022553"/>
    </source>
</evidence>
<keyword evidence="4" id="KW-0808">Transferase</keyword>
<dbReference type="SUPFAM" id="SSF158472">
    <property type="entry name" value="HAMP domain-like"/>
    <property type="match status" value="1"/>
</dbReference>
<dbReference type="AlphaFoldDB" id="A0A9D0ZY41"/>
<evidence type="ECO:0000256" key="6">
    <source>
        <dbReference type="ARBA" id="ARBA00022741"/>
    </source>
</evidence>
<keyword evidence="6" id="KW-0547">Nucleotide-binding</keyword>
<dbReference type="Proteomes" id="UP000886886">
    <property type="component" value="Unassembled WGS sequence"/>
</dbReference>
<keyword evidence="11 12" id="KW-0472">Membrane</keyword>
<keyword evidence="7 14" id="KW-0418">Kinase</keyword>
<evidence type="ECO:0000256" key="2">
    <source>
        <dbReference type="ARBA" id="ARBA00022475"/>
    </source>
</evidence>
<dbReference type="InterPro" id="IPR050640">
    <property type="entry name" value="Bact_2-comp_sensor_kinase"/>
</dbReference>
<feature type="transmembrane region" description="Helical" evidence="12">
    <location>
        <begin position="12"/>
        <end position="30"/>
    </location>
</feature>
<dbReference type="Pfam" id="PF02518">
    <property type="entry name" value="HATPase_c"/>
    <property type="match status" value="1"/>
</dbReference>
<keyword evidence="2" id="KW-1003">Cell membrane</keyword>
<evidence type="ECO:0000256" key="7">
    <source>
        <dbReference type="ARBA" id="ARBA00022777"/>
    </source>
</evidence>
<dbReference type="PANTHER" id="PTHR34220">
    <property type="entry name" value="SENSOR HISTIDINE KINASE YPDA"/>
    <property type="match status" value="1"/>
</dbReference>
<feature type="transmembrane region" description="Helical" evidence="12">
    <location>
        <begin position="299"/>
        <end position="318"/>
    </location>
</feature>
<feature type="domain" description="HAMP" evidence="13">
    <location>
        <begin position="320"/>
        <end position="373"/>
    </location>
</feature>
<evidence type="ECO:0000256" key="4">
    <source>
        <dbReference type="ARBA" id="ARBA00022679"/>
    </source>
</evidence>
<comment type="caution">
    <text evidence="14">The sequence shown here is derived from an EMBL/GenBank/DDBJ whole genome shotgun (WGS) entry which is preliminary data.</text>
</comment>
<dbReference type="CDD" id="cd06225">
    <property type="entry name" value="HAMP"/>
    <property type="match status" value="1"/>
</dbReference>
<reference evidence="14" key="2">
    <citation type="journal article" date="2021" name="PeerJ">
        <title>Extensive microbial diversity within the chicken gut microbiome revealed by metagenomics and culture.</title>
        <authorList>
            <person name="Gilroy R."/>
            <person name="Ravi A."/>
            <person name="Getino M."/>
            <person name="Pursley I."/>
            <person name="Horton D.L."/>
            <person name="Alikhan N.F."/>
            <person name="Baker D."/>
            <person name="Gharbi K."/>
            <person name="Hall N."/>
            <person name="Watson M."/>
            <person name="Adriaenssens E.M."/>
            <person name="Foster-Nyarko E."/>
            <person name="Jarju S."/>
            <person name="Secka A."/>
            <person name="Antonio M."/>
            <person name="Oren A."/>
            <person name="Chaudhuri R.R."/>
            <person name="La Ragione R."/>
            <person name="Hildebrand F."/>
            <person name="Pallen M.J."/>
        </authorList>
    </citation>
    <scope>NUCLEOTIDE SEQUENCE</scope>
    <source>
        <strain evidence="14">ChiSjej3B21-11622</strain>
    </source>
</reference>
<keyword evidence="5 12" id="KW-0812">Transmembrane</keyword>
<evidence type="ECO:0000313" key="15">
    <source>
        <dbReference type="Proteomes" id="UP000886886"/>
    </source>
</evidence>
<comment type="subcellular location">
    <subcellularLocation>
        <location evidence="1">Cell membrane</location>
        <topology evidence="1">Multi-pass membrane protein</topology>
    </subcellularLocation>
</comment>
<organism evidence="14 15">
    <name type="scientific">Candidatus Limivivens merdigallinarum</name>
    <dbReference type="NCBI Taxonomy" id="2840859"/>
    <lineage>
        <taxon>Bacteria</taxon>
        <taxon>Bacillati</taxon>
        <taxon>Bacillota</taxon>
        <taxon>Clostridia</taxon>
        <taxon>Lachnospirales</taxon>
        <taxon>Lachnospiraceae</taxon>
        <taxon>Lachnospiraceae incertae sedis</taxon>
        <taxon>Candidatus Limivivens</taxon>
    </lineage>
</organism>
<dbReference type="InterPro" id="IPR036890">
    <property type="entry name" value="HATPase_C_sf"/>
</dbReference>
<evidence type="ECO:0000256" key="10">
    <source>
        <dbReference type="ARBA" id="ARBA00023012"/>
    </source>
</evidence>
<keyword evidence="10" id="KW-0902">Two-component regulatory system</keyword>
<accession>A0A9D0ZY41</accession>
<dbReference type="EMBL" id="DVFT01000222">
    <property type="protein sequence ID" value="HIQ97859.1"/>
    <property type="molecule type" value="Genomic_DNA"/>
</dbReference>
<evidence type="ECO:0000256" key="9">
    <source>
        <dbReference type="ARBA" id="ARBA00022989"/>
    </source>
</evidence>
<dbReference type="GO" id="GO:0000155">
    <property type="term" value="F:phosphorelay sensor kinase activity"/>
    <property type="evidence" value="ECO:0007669"/>
    <property type="project" value="InterPro"/>
</dbReference>
<evidence type="ECO:0000259" key="13">
    <source>
        <dbReference type="PROSITE" id="PS50885"/>
    </source>
</evidence>
<dbReference type="SMART" id="SM00304">
    <property type="entry name" value="HAMP"/>
    <property type="match status" value="1"/>
</dbReference>
<dbReference type="Pfam" id="PF06580">
    <property type="entry name" value="His_kinase"/>
    <property type="match status" value="1"/>
</dbReference>
<dbReference type="SUPFAM" id="SSF55874">
    <property type="entry name" value="ATPase domain of HSP90 chaperone/DNA topoisomerase II/histidine kinase"/>
    <property type="match status" value="1"/>
</dbReference>
<dbReference type="InterPro" id="IPR003594">
    <property type="entry name" value="HATPase_dom"/>
</dbReference>
<dbReference type="CDD" id="cd18774">
    <property type="entry name" value="PDC2_HK_sensor"/>
    <property type="match status" value="1"/>
</dbReference>
<evidence type="ECO:0000256" key="1">
    <source>
        <dbReference type="ARBA" id="ARBA00004651"/>
    </source>
</evidence>
<protein>
    <submittedName>
        <fullName evidence="14">Sensor histidine kinase</fullName>
    </submittedName>
</protein>
<name>A0A9D0ZY41_9FIRM</name>